<evidence type="ECO:0000313" key="2">
    <source>
        <dbReference type="EMBL" id="VDK65019.1"/>
    </source>
</evidence>
<accession>A0A0M3KDP9</accession>
<name>A0A0M3KDP9_ANISI</name>
<sequence length="88" mass="10087">MKLRWVSVLIVNNVMVFAETDAHKTMLGAQYYDGKKMVVPLSEEAAEDLFEHWTSQALSSFMAAIAAERYSFFPDSRSFRLHQNPSQN</sequence>
<evidence type="ECO:0000313" key="4">
    <source>
        <dbReference type="WBParaSite" id="ASIM_0001910201-mRNA-1"/>
    </source>
</evidence>
<evidence type="ECO:0000256" key="1">
    <source>
        <dbReference type="SAM" id="SignalP"/>
    </source>
</evidence>
<dbReference type="WBParaSite" id="ASIM_0001910201-mRNA-1">
    <property type="protein sequence ID" value="ASIM_0001910201-mRNA-1"/>
    <property type="gene ID" value="ASIM_0001910201"/>
</dbReference>
<gene>
    <name evidence="2" type="ORF">ASIM_LOCUS18497</name>
</gene>
<feature type="signal peptide" evidence="1">
    <location>
        <begin position="1"/>
        <end position="18"/>
    </location>
</feature>
<dbReference type="AlphaFoldDB" id="A0A0M3KDP9"/>
<dbReference type="EMBL" id="UYRR01035597">
    <property type="protein sequence ID" value="VDK65019.1"/>
    <property type="molecule type" value="Genomic_DNA"/>
</dbReference>
<proteinExistence type="predicted"/>
<reference evidence="2 3" key="2">
    <citation type="submission" date="2018-11" db="EMBL/GenBank/DDBJ databases">
        <authorList>
            <consortium name="Pathogen Informatics"/>
        </authorList>
    </citation>
    <scope>NUCLEOTIDE SEQUENCE [LARGE SCALE GENOMIC DNA]</scope>
</reference>
<protein>
    <submittedName>
        <fullName evidence="4">Protease</fullName>
    </submittedName>
</protein>
<reference evidence="4" key="1">
    <citation type="submission" date="2017-02" db="UniProtKB">
        <authorList>
            <consortium name="WormBaseParasite"/>
        </authorList>
    </citation>
    <scope>IDENTIFICATION</scope>
</reference>
<organism evidence="4">
    <name type="scientific">Anisakis simplex</name>
    <name type="common">Herring worm</name>
    <dbReference type="NCBI Taxonomy" id="6269"/>
    <lineage>
        <taxon>Eukaryota</taxon>
        <taxon>Metazoa</taxon>
        <taxon>Ecdysozoa</taxon>
        <taxon>Nematoda</taxon>
        <taxon>Chromadorea</taxon>
        <taxon>Rhabditida</taxon>
        <taxon>Spirurina</taxon>
        <taxon>Ascaridomorpha</taxon>
        <taxon>Ascaridoidea</taxon>
        <taxon>Anisakidae</taxon>
        <taxon>Anisakis</taxon>
        <taxon>Anisakis simplex complex</taxon>
    </lineage>
</organism>
<dbReference type="Proteomes" id="UP000267096">
    <property type="component" value="Unassembled WGS sequence"/>
</dbReference>
<dbReference type="OrthoDB" id="5810331at2759"/>
<feature type="chain" id="PRO_5043121498" evidence="1">
    <location>
        <begin position="19"/>
        <end position="88"/>
    </location>
</feature>
<evidence type="ECO:0000313" key="3">
    <source>
        <dbReference type="Proteomes" id="UP000267096"/>
    </source>
</evidence>
<keyword evidence="1" id="KW-0732">Signal</keyword>
<keyword evidence="3" id="KW-1185">Reference proteome</keyword>